<feature type="transmembrane region" description="Helical" evidence="1">
    <location>
        <begin position="64"/>
        <end position="84"/>
    </location>
</feature>
<dbReference type="EMBL" id="FMKA01000001">
    <property type="protein sequence ID" value="SCP95194.1"/>
    <property type="molecule type" value="Genomic_DNA"/>
</dbReference>
<organism evidence="2 3">
    <name type="scientific">Anaerobium acetethylicum</name>
    <dbReference type="NCBI Taxonomy" id="1619234"/>
    <lineage>
        <taxon>Bacteria</taxon>
        <taxon>Bacillati</taxon>
        <taxon>Bacillota</taxon>
        <taxon>Clostridia</taxon>
        <taxon>Lachnospirales</taxon>
        <taxon>Lachnospiraceae</taxon>
        <taxon>Anaerobium</taxon>
    </lineage>
</organism>
<feature type="transmembrane region" description="Helical" evidence="1">
    <location>
        <begin position="130"/>
        <end position="147"/>
    </location>
</feature>
<feature type="transmembrane region" description="Helical" evidence="1">
    <location>
        <begin position="212"/>
        <end position="232"/>
    </location>
</feature>
<keyword evidence="3" id="KW-1185">Reference proteome</keyword>
<name>A0A1D3TP83_9FIRM</name>
<dbReference type="Pfam" id="PF05857">
    <property type="entry name" value="TraX"/>
    <property type="match status" value="1"/>
</dbReference>
<dbReference type="InterPro" id="IPR008875">
    <property type="entry name" value="TraX"/>
</dbReference>
<sequence length="234" mass="26101">MEKKRGIDSFVLKLIAVISMTVDHIGAVVFPEVLLLRIIGRLAFPIYCFLLVEGYAHTKNVKKYILRMAAFALISEIPFDLAFYGTPVYMGHQNVFFTLAAGLAAICAIDRNSTAVSRSENHGKGGSASGLIYGAVVSVCFLFVYLFRTDYSFAGVLLIILFYMFRKNMLMLSVSSAIVNILLFQGRIQAYAIFSMLPIALYNGEKGRSMKYAFYLFYPAHLAVLAVVRIYGNF</sequence>
<protein>
    <submittedName>
        <fullName evidence="2">TraX protein</fullName>
    </submittedName>
</protein>
<keyword evidence="1" id="KW-1133">Transmembrane helix</keyword>
<feature type="transmembrane region" description="Helical" evidence="1">
    <location>
        <begin position="10"/>
        <end position="28"/>
    </location>
</feature>
<dbReference type="AlphaFoldDB" id="A0A1D3TP83"/>
<evidence type="ECO:0000313" key="3">
    <source>
        <dbReference type="Proteomes" id="UP000199315"/>
    </source>
</evidence>
<evidence type="ECO:0000313" key="2">
    <source>
        <dbReference type="EMBL" id="SCP95194.1"/>
    </source>
</evidence>
<dbReference type="Proteomes" id="UP000199315">
    <property type="component" value="Unassembled WGS sequence"/>
</dbReference>
<dbReference type="RefSeq" id="WP_091229258.1">
    <property type="nucleotide sequence ID" value="NZ_FMKA01000001.1"/>
</dbReference>
<gene>
    <name evidence="2" type="ORF">SAMN05421730_1001385</name>
</gene>
<feature type="transmembrane region" description="Helical" evidence="1">
    <location>
        <begin position="90"/>
        <end position="109"/>
    </location>
</feature>
<evidence type="ECO:0000256" key="1">
    <source>
        <dbReference type="SAM" id="Phobius"/>
    </source>
</evidence>
<accession>A0A1D3TP83</accession>
<reference evidence="2 3" key="1">
    <citation type="submission" date="2016-09" db="EMBL/GenBank/DDBJ databases">
        <authorList>
            <person name="Capua I."/>
            <person name="De Benedictis P."/>
            <person name="Joannis T."/>
            <person name="Lombin L.H."/>
            <person name="Cattoli G."/>
        </authorList>
    </citation>
    <scope>NUCLEOTIDE SEQUENCE [LARGE SCALE GENOMIC DNA]</scope>
    <source>
        <strain evidence="2 3">GluBS11</strain>
    </source>
</reference>
<keyword evidence="1" id="KW-0472">Membrane</keyword>
<feature type="transmembrane region" description="Helical" evidence="1">
    <location>
        <begin position="34"/>
        <end position="52"/>
    </location>
</feature>
<proteinExistence type="predicted"/>
<dbReference type="OrthoDB" id="9781069at2"/>
<dbReference type="STRING" id="1619234.SAMN05421730_1001385"/>
<keyword evidence="1" id="KW-0812">Transmembrane</keyword>